<dbReference type="EMBL" id="CP029701">
    <property type="protein sequence ID" value="QHV63904.1"/>
    <property type="molecule type" value="Genomic_DNA"/>
</dbReference>
<feature type="domain" description="Ice-binding protein C-terminal" evidence="2">
    <location>
        <begin position="226"/>
        <end position="250"/>
    </location>
</feature>
<feature type="chain" id="PRO_5042298125" evidence="1">
    <location>
        <begin position="23"/>
        <end position="250"/>
    </location>
</feature>
<dbReference type="InterPro" id="IPR013424">
    <property type="entry name" value="Ice-binding_C"/>
</dbReference>
<evidence type="ECO:0000313" key="5">
    <source>
        <dbReference type="Proteomes" id="UP000642553"/>
    </source>
</evidence>
<dbReference type="EMBL" id="JAMGSI010000001">
    <property type="protein sequence ID" value="MCL6656605.1"/>
    <property type="molecule type" value="Genomic_DNA"/>
</dbReference>
<name>A0AAE6W2K7_9BACT</name>
<dbReference type="RefSeq" id="WP_102726304.1">
    <property type="nucleotide sequence ID" value="NZ_CP029701.1"/>
</dbReference>
<evidence type="ECO:0000313" key="4">
    <source>
        <dbReference type="EMBL" id="QHV63904.1"/>
    </source>
</evidence>
<proteinExistence type="predicted"/>
<dbReference type="NCBIfam" id="TIGR02595">
    <property type="entry name" value="PEP_CTERM"/>
    <property type="match status" value="1"/>
</dbReference>
<reference evidence="3 6" key="2">
    <citation type="submission" date="2022-03" db="EMBL/GenBank/DDBJ databases">
        <title>Taxonomic description of new species and reclassification of some bacterial strains.</title>
        <authorList>
            <person name="Ndongo S."/>
        </authorList>
    </citation>
    <scope>NUCLEOTIDE SEQUENCE [LARGE SCALE GENOMIC DNA]</scope>
    <source>
        <strain evidence="3 6">Marseille-P6666</strain>
    </source>
</reference>
<evidence type="ECO:0000313" key="3">
    <source>
        <dbReference type="EMBL" id="MCL6656605.1"/>
    </source>
</evidence>
<evidence type="ECO:0000313" key="6">
    <source>
        <dbReference type="Proteomes" id="UP001202031"/>
    </source>
</evidence>
<feature type="signal peptide" evidence="1">
    <location>
        <begin position="1"/>
        <end position="22"/>
    </location>
</feature>
<keyword evidence="6" id="KW-1185">Reference proteome</keyword>
<gene>
    <name evidence="4" type="ORF">DMI76_11260</name>
    <name evidence="3" type="ORF">M8N44_04640</name>
</gene>
<sequence>MKTSFFLALPAAAVLSAHGAEAWSSLDGIIPELKMGKTSITRIDYSSGGALITNGGPSASAVQSVLGSLDAGWYSGNKNRDTGTLASVTADGATNLISANGAGGGFTAVKFHELSSNAISGYEALRISFDTGGLFETNRTGQPQNFSLWYSLGGEGDSLLQVGSTISGSAGDVSNKSYSWTISKDDYSNLFDQGATFYLVMNTDVLDNSYAYNELAVKNFRMEGLTVPEPSSAAAALLGLGSLCLRRKRR</sequence>
<organism evidence="4 5">
    <name type="scientific">Akkermansia massiliensis</name>
    <dbReference type="NCBI Taxonomy" id="2927224"/>
    <lineage>
        <taxon>Bacteria</taxon>
        <taxon>Pseudomonadati</taxon>
        <taxon>Verrucomicrobiota</taxon>
        <taxon>Verrucomicrobiia</taxon>
        <taxon>Verrucomicrobiales</taxon>
        <taxon>Akkermansiaceae</taxon>
        <taxon>Akkermansia</taxon>
    </lineage>
</organism>
<protein>
    <submittedName>
        <fullName evidence="4">PEP-CTERM sorting domain-containing protein</fullName>
    </submittedName>
</protein>
<dbReference type="Proteomes" id="UP000642553">
    <property type="component" value="Chromosome"/>
</dbReference>
<dbReference type="GeneID" id="84023133"/>
<keyword evidence="1" id="KW-0732">Signal</keyword>
<evidence type="ECO:0000256" key="1">
    <source>
        <dbReference type="SAM" id="SignalP"/>
    </source>
</evidence>
<reference evidence="4" key="1">
    <citation type="submission" date="2018-05" db="EMBL/GenBank/DDBJ databases">
        <title>Complete genome sequnece of Akkermansia muciniphila EB-AMDK-40.</title>
        <authorList>
            <person name="Nam Y.-D."/>
            <person name="Chung W.-H."/>
            <person name="Park Y.S."/>
            <person name="Kang J."/>
        </authorList>
    </citation>
    <scope>NUCLEOTIDE SEQUENCE</scope>
    <source>
        <strain evidence="4">EB-AMDK-40</strain>
    </source>
</reference>
<dbReference type="Proteomes" id="UP001202031">
    <property type="component" value="Unassembled WGS sequence"/>
</dbReference>
<accession>A0AAE6W2K7</accession>
<evidence type="ECO:0000259" key="2">
    <source>
        <dbReference type="Pfam" id="PF07589"/>
    </source>
</evidence>
<dbReference type="AlphaFoldDB" id="A0AAE6W2K7"/>
<dbReference type="Pfam" id="PF07589">
    <property type="entry name" value="PEP-CTERM"/>
    <property type="match status" value="1"/>
</dbReference>